<comment type="subcellular location">
    <subcellularLocation>
        <location evidence="1">Nucleus</location>
    </subcellularLocation>
</comment>
<dbReference type="AlphaFoldDB" id="T1H209"/>
<protein>
    <recommendedName>
        <fullName evidence="5">Spt4/RpoE2 zinc finger domain-containing protein</fullName>
    </recommendedName>
</protein>
<dbReference type="GO" id="GO:0008270">
    <property type="term" value="F:zinc ion binding"/>
    <property type="evidence" value="ECO:0007669"/>
    <property type="project" value="InterPro"/>
</dbReference>
<evidence type="ECO:0000313" key="6">
    <source>
        <dbReference type="EnsemblMetazoa" id="MESCA010238-PA"/>
    </source>
</evidence>
<dbReference type="InterPro" id="IPR022800">
    <property type="entry name" value="Spt4/RpoE2_Znf"/>
</dbReference>
<dbReference type="GO" id="GO:0000993">
    <property type="term" value="F:RNA polymerase II complex binding"/>
    <property type="evidence" value="ECO:0007669"/>
    <property type="project" value="TreeGrafter"/>
</dbReference>
<evidence type="ECO:0000256" key="2">
    <source>
        <dbReference type="ARBA" id="ARBA00010464"/>
    </source>
</evidence>
<dbReference type="PANTHER" id="PTHR12882:SF1">
    <property type="entry name" value="TRANSCRIPTION ELONGATION FACTOR SPT4"/>
    <property type="match status" value="1"/>
</dbReference>
<dbReference type="Gene3D" id="3.30.40.210">
    <property type="match status" value="1"/>
</dbReference>
<evidence type="ECO:0000256" key="4">
    <source>
        <dbReference type="ARBA" id="ARBA00023242"/>
    </source>
</evidence>
<keyword evidence="4" id="KW-0539">Nucleus</keyword>
<dbReference type="GO" id="GO:0032044">
    <property type="term" value="C:DSIF complex"/>
    <property type="evidence" value="ECO:0007669"/>
    <property type="project" value="TreeGrafter"/>
</dbReference>
<organism evidence="6 7">
    <name type="scientific">Megaselia scalaris</name>
    <name type="common">Humpbacked fly</name>
    <name type="synonym">Phora scalaris</name>
    <dbReference type="NCBI Taxonomy" id="36166"/>
    <lineage>
        <taxon>Eukaryota</taxon>
        <taxon>Metazoa</taxon>
        <taxon>Ecdysozoa</taxon>
        <taxon>Arthropoda</taxon>
        <taxon>Hexapoda</taxon>
        <taxon>Insecta</taxon>
        <taxon>Pterygota</taxon>
        <taxon>Neoptera</taxon>
        <taxon>Endopterygota</taxon>
        <taxon>Diptera</taxon>
        <taxon>Brachycera</taxon>
        <taxon>Muscomorpha</taxon>
        <taxon>Platypezoidea</taxon>
        <taxon>Phoridae</taxon>
        <taxon>Megaseliini</taxon>
        <taxon>Megaselia</taxon>
    </lineage>
</organism>
<dbReference type="PANTHER" id="PTHR12882">
    <property type="entry name" value="SUPPRESSOR OF TY 4"/>
    <property type="match status" value="1"/>
</dbReference>
<keyword evidence="7" id="KW-1185">Reference proteome</keyword>
<dbReference type="STRING" id="36166.T1H209"/>
<dbReference type="HOGENOM" id="CLU_3280070_0_0_1"/>
<dbReference type="GO" id="GO:0006355">
    <property type="term" value="P:regulation of DNA-templated transcription"/>
    <property type="evidence" value="ECO:0007669"/>
    <property type="project" value="InterPro"/>
</dbReference>
<accession>T1H209</accession>
<sequence length="41" mass="4783">MKNNKDNVYDHTSNNFDGLIALMNPDDSWVCKWQRIESIIG</sequence>
<dbReference type="GO" id="GO:0140673">
    <property type="term" value="P:transcription elongation-coupled chromatin remodeling"/>
    <property type="evidence" value="ECO:0007669"/>
    <property type="project" value="InterPro"/>
</dbReference>
<evidence type="ECO:0000259" key="5">
    <source>
        <dbReference type="SMART" id="SM01389"/>
    </source>
</evidence>
<dbReference type="EnsemblMetazoa" id="MESCA010238-RA">
    <property type="protein sequence ID" value="MESCA010238-PA"/>
    <property type="gene ID" value="MESCA010238"/>
</dbReference>
<keyword evidence="3" id="KW-0804">Transcription</keyword>
<evidence type="ECO:0000256" key="3">
    <source>
        <dbReference type="ARBA" id="ARBA00023163"/>
    </source>
</evidence>
<dbReference type="SUPFAM" id="SSF63393">
    <property type="entry name" value="RNA polymerase subunits"/>
    <property type="match status" value="1"/>
</dbReference>
<dbReference type="InterPro" id="IPR009287">
    <property type="entry name" value="Spt4"/>
</dbReference>
<evidence type="ECO:0000256" key="1">
    <source>
        <dbReference type="ARBA" id="ARBA00004123"/>
    </source>
</evidence>
<reference evidence="6" key="2">
    <citation type="submission" date="2015-06" db="UniProtKB">
        <authorList>
            <consortium name="EnsemblMetazoa"/>
        </authorList>
    </citation>
    <scope>IDENTIFICATION</scope>
</reference>
<dbReference type="EMBL" id="CAQQ02179262">
    <property type="status" value="NOT_ANNOTATED_CDS"/>
    <property type="molecule type" value="Genomic_DNA"/>
</dbReference>
<dbReference type="Pfam" id="PF06093">
    <property type="entry name" value="Spt4"/>
    <property type="match status" value="1"/>
</dbReference>
<dbReference type="InterPro" id="IPR038510">
    <property type="entry name" value="Spt4_sf"/>
</dbReference>
<name>T1H209_MEGSC</name>
<dbReference type="SMART" id="SM01389">
    <property type="entry name" value="Spt4"/>
    <property type="match status" value="1"/>
</dbReference>
<dbReference type="Proteomes" id="UP000015102">
    <property type="component" value="Unassembled WGS sequence"/>
</dbReference>
<comment type="similarity">
    <text evidence="2">Belongs to the SPT4 family.</text>
</comment>
<evidence type="ECO:0000313" key="7">
    <source>
        <dbReference type="Proteomes" id="UP000015102"/>
    </source>
</evidence>
<proteinExistence type="inferred from homology"/>
<reference evidence="7" key="1">
    <citation type="submission" date="2013-02" db="EMBL/GenBank/DDBJ databases">
        <authorList>
            <person name="Hughes D."/>
        </authorList>
    </citation>
    <scope>NUCLEOTIDE SEQUENCE</scope>
    <source>
        <strain>Durham</strain>
        <strain evidence="7">NC isolate 2 -- Noor lab</strain>
    </source>
</reference>
<dbReference type="InterPro" id="IPR029040">
    <property type="entry name" value="RPABC4/Spt4"/>
</dbReference>
<feature type="domain" description="Spt4/RpoE2 zinc finger" evidence="5">
    <location>
        <begin position="1"/>
        <end position="40"/>
    </location>
</feature>